<keyword evidence="3" id="KW-1185">Reference proteome</keyword>
<evidence type="ECO:0000256" key="1">
    <source>
        <dbReference type="SAM" id="Phobius"/>
    </source>
</evidence>
<dbReference type="EMBL" id="SOQX01000001">
    <property type="protein sequence ID" value="TDY03892.1"/>
    <property type="molecule type" value="Genomic_DNA"/>
</dbReference>
<dbReference type="Pfam" id="PF10861">
    <property type="entry name" value="DUF2784"/>
    <property type="match status" value="1"/>
</dbReference>
<dbReference type="OrthoDB" id="370375at2"/>
<comment type="caution">
    <text evidence="2">The sequence shown here is derived from an EMBL/GenBank/DDBJ whole genome shotgun (WGS) entry which is preliminary data.</text>
</comment>
<feature type="transmembrane region" description="Helical" evidence="1">
    <location>
        <begin position="38"/>
        <end position="57"/>
    </location>
</feature>
<feature type="transmembrane region" description="Helical" evidence="1">
    <location>
        <begin position="6"/>
        <end position="31"/>
    </location>
</feature>
<proteinExistence type="predicted"/>
<dbReference type="AlphaFoldDB" id="A0A4R8IS83"/>
<keyword evidence="1" id="KW-1133">Transmembrane helix</keyword>
<reference evidence="2 3" key="1">
    <citation type="submission" date="2019-03" db="EMBL/GenBank/DDBJ databases">
        <title>Genomic Encyclopedia of Type Strains, Phase IV (KMG-IV): sequencing the most valuable type-strain genomes for metagenomic binning, comparative biology and taxonomic classification.</title>
        <authorList>
            <person name="Goeker M."/>
        </authorList>
    </citation>
    <scope>NUCLEOTIDE SEQUENCE [LARGE SCALE GENOMIC DNA]</scope>
    <source>
        <strain evidence="2 3">DSM 16326</strain>
    </source>
</reference>
<sequence length="127" mass="14629">MSSTLYLLLAELTVLLHFLFVVFVAVGALLLLRWPKLIWLHLPALFWGIYIQFSGGYCPLTPLEKTFRQLAGLRLYEGGFINHYLIPIIYPPGLTYEMQILIGIGLIILNVLIYSLFVFRQRRASSR</sequence>
<organism evidence="2 3">
    <name type="scientific">Thiohalophilus thiocyanatoxydans</name>
    <dbReference type="NCBI Taxonomy" id="381308"/>
    <lineage>
        <taxon>Bacteria</taxon>
        <taxon>Pseudomonadati</taxon>
        <taxon>Pseudomonadota</taxon>
        <taxon>Gammaproteobacteria</taxon>
        <taxon>Thiohalomonadales</taxon>
        <taxon>Thiohalophilaceae</taxon>
        <taxon>Thiohalophilus</taxon>
    </lineage>
</organism>
<evidence type="ECO:0000313" key="3">
    <source>
        <dbReference type="Proteomes" id="UP000294914"/>
    </source>
</evidence>
<keyword evidence="1" id="KW-0472">Membrane</keyword>
<name>A0A4R8IS83_9GAMM</name>
<gene>
    <name evidence="2" type="ORF">EDC23_0263</name>
</gene>
<dbReference type="Proteomes" id="UP000294914">
    <property type="component" value="Unassembled WGS sequence"/>
</dbReference>
<protein>
    <submittedName>
        <fullName evidence="2">Uncharacterized protein DUF2784</fullName>
    </submittedName>
</protein>
<keyword evidence="1" id="KW-0812">Transmembrane</keyword>
<evidence type="ECO:0000313" key="2">
    <source>
        <dbReference type="EMBL" id="TDY03892.1"/>
    </source>
</evidence>
<feature type="transmembrane region" description="Helical" evidence="1">
    <location>
        <begin position="100"/>
        <end position="119"/>
    </location>
</feature>
<dbReference type="InterPro" id="IPR021218">
    <property type="entry name" value="DUF2784"/>
</dbReference>
<accession>A0A4R8IS83</accession>
<dbReference type="RefSeq" id="WP_134080463.1">
    <property type="nucleotide sequence ID" value="NZ_SOQX01000001.1"/>
</dbReference>